<dbReference type="EMBL" id="BGPR01000033">
    <property type="protein sequence ID" value="GBL83544.1"/>
    <property type="molecule type" value="Genomic_DNA"/>
</dbReference>
<evidence type="ECO:0000313" key="1">
    <source>
        <dbReference type="EMBL" id="GBL83544.1"/>
    </source>
</evidence>
<proteinExistence type="predicted"/>
<keyword evidence="2" id="KW-1185">Reference proteome</keyword>
<evidence type="ECO:0000313" key="2">
    <source>
        <dbReference type="Proteomes" id="UP000499080"/>
    </source>
</evidence>
<accession>A0A4Y2AXF5</accession>
<protein>
    <submittedName>
        <fullName evidence="1">Uncharacterized protein</fullName>
    </submittedName>
</protein>
<dbReference type="AlphaFoldDB" id="A0A4Y2AXF5"/>
<sequence length="153" mass="17634">MSLEITSSQRVVVCSPVGPQLKCLCSKTSINRQRRDQGRDGQQKSLNTYVRGSEIMLLYEGKSLTGLRVECRHHLQSVCLQDVVLVDQTDEDSFGRSLVGQCYSIHLRAHLFGPLKQHLGSKHFADDDDVLHEVLLWMRQQPQNFMQLELRRW</sequence>
<gene>
    <name evidence="1" type="ORF">AVEN_196384_1</name>
</gene>
<reference evidence="1 2" key="1">
    <citation type="journal article" date="2019" name="Sci. Rep.">
        <title>Orb-weaving spider Araneus ventricosus genome elucidates the spidroin gene catalogue.</title>
        <authorList>
            <person name="Kono N."/>
            <person name="Nakamura H."/>
            <person name="Ohtoshi R."/>
            <person name="Moran D.A.P."/>
            <person name="Shinohara A."/>
            <person name="Yoshida Y."/>
            <person name="Fujiwara M."/>
            <person name="Mori M."/>
            <person name="Tomita M."/>
            <person name="Arakawa K."/>
        </authorList>
    </citation>
    <scope>NUCLEOTIDE SEQUENCE [LARGE SCALE GENOMIC DNA]</scope>
</reference>
<organism evidence="1 2">
    <name type="scientific">Araneus ventricosus</name>
    <name type="common">Orbweaver spider</name>
    <name type="synonym">Epeira ventricosa</name>
    <dbReference type="NCBI Taxonomy" id="182803"/>
    <lineage>
        <taxon>Eukaryota</taxon>
        <taxon>Metazoa</taxon>
        <taxon>Ecdysozoa</taxon>
        <taxon>Arthropoda</taxon>
        <taxon>Chelicerata</taxon>
        <taxon>Arachnida</taxon>
        <taxon>Araneae</taxon>
        <taxon>Araneomorphae</taxon>
        <taxon>Entelegynae</taxon>
        <taxon>Araneoidea</taxon>
        <taxon>Araneidae</taxon>
        <taxon>Araneus</taxon>
    </lineage>
</organism>
<name>A0A4Y2AXF5_ARAVE</name>
<comment type="caution">
    <text evidence="1">The sequence shown here is derived from an EMBL/GenBank/DDBJ whole genome shotgun (WGS) entry which is preliminary data.</text>
</comment>
<dbReference type="Proteomes" id="UP000499080">
    <property type="component" value="Unassembled WGS sequence"/>
</dbReference>